<evidence type="ECO:0000256" key="1">
    <source>
        <dbReference type="SAM" id="SignalP"/>
    </source>
</evidence>
<evidence type="ECO:0000313" key="3">
    <source>
        <dbReference type="Proteomes" id="UP000054596"/>
    </source>
</evidence>
<keyword evidence="1" id="KW-0732">Signal</keyword>
<sequence length="213" mass="22512">MKRIGTGISLALMATLSGVLTAPVTANAEWVQNPIGVPRAPGCDPGYSWQKLGVRYQCATPQPNCAYGFAIGPVWTGTAWSYSCNIPPPPACPSGTNQTAAPSWNGAAWVGQTCQPANPQIKDPQSQCAARALQDGIAIGPVTRQYKYNSSAGAATSYYHDGSQGPYWEAGAESGTTWTIMCTYVNATGDPVPESYWQYLRTPDIPYVDPGGG</sequence>
<protein>
    <recommendedName>
        <fullName evidence="4">Secreted protein</fullName>
    </recommendedName>
</protein>
<name>A0A158B043_9BURK</name>
<dbReference type="EMBL" id="FCOJ02000021">
    <property type="protein sequence ID" value="SAK63601.1"/>
    <property type="molecule type" value="Genomic_DNA"/>
</dbReference>
<evidence type="ECO:0000313" key="2">
    <source>
        <dbReference type="EMBL" id="SAK63601.1"/>
    </source>
</evidence>
<evidence type="ECO:0008006" key="4">
    <source>
        <dbReference type="Google" id="ProtNLM"/>
    </source>
</evidence>
<dbReference type="Proteomes" id="UP000054596">
    <property type="component" value="Unassembled WGS sequence"/>
</dbReference>
<comment type="caution">
    <text evidence="2">The sequence shown here is derived from an EMBL/GenBank/DDBJ whole genome shotgun (WGS) entry which is preliminary data.</text>
</comment>
<dbReference type="STRING" id="1777143.AWB82_03332"/>
<organism evidence="2 3">
    <name type="scientific">Caballeronia glebae</name>
    <dbReference type="NCBI Taxonomy" id="1777143"/>
    <lineage>
        <taxon>Bacteria</taxon>
        <taxon>Pseudomonadati</taxon>
        <taxon>Pseudomonadota</taxon>
        <taxon>Betaproteobacteria</taxon>
        <taxon>Burkholderiales</taxon>
        <taxon>Burkholderiaceae</taxon>
        <taxon>Caballeronia</taxon>
    </lineage>
</organism>
<reference evidence="2" key="1">
    <citation type="submission" date="2016-01" db="EMBL/GenBank/DDBJ databases">
        <authorList>
            <person name="Peeters C."/>
        </authorList>
    </citation>
    <scope>NUCLEOTIDE SEQUENCE [LARGE SCALE GENOMIC DNA]</scope>
    <source>
        <strain evidence="2">LMG 29325</strain>
    </source>
</reference>
<accession>A0A158B043</accession>
<feature type="signal peptide" evidence="1">
    <location>
        <begin position="1"/>
        <end position="28"/>
    </location>
</feature>
<keyword evidence="3" id="KW-1185">Reference proteome</keyword>
<gene>
    <name evidence="2" type="ORF">AWB82_03332</name>
</gene>
<proteinExistence type="predicted"/>
<feature type="chain" id="PRO_5007621134" description="Secreted protein" evidence="1">
    <location>
        <begin position="29"/>
        <end position="213"/>
    </location>
</feature>
<dbReference type="AlphaFoldDB" id="A0A158B043"/>